<keyword evidence="6" id="KW-1185">Reference proteome</keyword>
<dbReference type="AlphaFoldDB" id="A0A7W6WS64"/>
<dbReference type="Proteomes" id="UP000576087">
    <property type="component" value="Unassembled WGS sequence"/>
</dbReference>
<dbReference type="GO" id="GO:0006559">
    <property type="term" value="P:L-phenylalanine catabolic process"/>
    <property type="evidence" value="ECO:0007669"/>
    <property type="project" value="TreeGrafter"/>
</dbReference>
<dbReference type="InterPro" id="IPR004045">
    <property type="entry name" value="Glutathione_S-Trfase_N"/>
</dbReference>
<dbReference type="EMBL" id="JACIHM010000010">
    <property type="protein sequence ID" value="MBB4449096.1"/>
    <property type="molecule type" value="Genomic_DNA"/>
</dbReference>
<dbReference type="SUPFAM" id="SSF47616">
    <property type="entry name" value="GST C-terminal domain-like"/>
    <property type="match status" value="1"/>
</dbReference>
<evidence type="ECO:0000313" key="6">
    <source>
        <dbReference type="Proteomes" id="UP000524535"/>
    </source>
</evidence>
<protein>
    <submittedName>
        <fullName evidence="2">Glutathione S-transferase</fullName>
        <ecNumber evidence="2">2.5.1.18</ecNumber>
    </submittedName>
</protein>
<feature type="domain" description="GST N-terminal" evidence="1">
    <location>
        <begin position="5"/>
        <end position="85"/>
    </location>
</feature>
<dbReference type="EMBL" id="JACIGW010000009">
    <property type="protein sequence ID" value="MBB4351228.1"/>
    <property type="molecule type" value="Genomic_DNA"/>
</dbReference>
<dbReference type="InterPro" id="IPR040079">
    <property type="entry name" value="Glutathione_S-Trfase"/>
</dbReference>
<dbReference type="PROSITE" id="PS50404">
    <property type="entry name" value="GST_NTER"/>
    <property type="match status" value="1"/>
</dbReference>
<evidence type="ECO:0000313" key="4">
    <source>
        <dbReference type="EMBL" id="MBB4449096.1"/>
    </source>
</evidence>
<dbReference type="PANTHER" id="PTHR42673:SF4">
    <property type="entry name" value="MALEYLACETOACETATE ISOMERASE"/>
    <property type="match status" value="1"/>
</dbReference>
<sequence length="220" mass="24382">MAEELTLYIGNKNYSSWSFRPWIALTAAGVPFSEVLIPFDDEGGNPKFREISPTGRVPCLHHGAFRVWESLAIIEYAAELFPERAIWPKALADRALARSVSMEMLSGFRGIRNACPMNLRRPKRRLDLAVDVQAGVDADVSRISAIWTELTARSGGPYLFGEFSAADAMFAPVVNRFEAYDLVSDKAVLAYMAAMKAHPAWKAWETAALAETWIVPADEA</sequence>
<evidence type="ECO:0000313" key="5">
    <source>
        <dbReference type="Proteomes" id="UP000520770"/>
    </source>
</evidence>
<evidence type="ECO:0000313" key="2">
    <source>
        <dbReference type="EMBL" id="MBB4351228.1"/>
    </source>
</evidence>
<dbReference type="PANTHER" id="PTHR42673">
    <property type="entry name" value="MALEYLACETOACETATE ISOMERASE"/>
    <property type="match status" value="1"/>
</dbReference>
<dbReference type="SFLD" id="SFLDS00019">
    <property type="entry name" value="Glutathione_Transferase_(cytos"/>
    <property type="match status" value="1"/>
</dbReference>
<dbReference type="GO" id="GO:0006749">
    <property type="term" value="P:glutathione metabolic process"/>
    <property type="evidence" value="ECO:0007669"/>
    <property type="project" value="TreeGrafter"/>
</dbReference>
<keyword evidence="2" id="KW-0808">Transferase</keyword>
<gene>
    <name evidence="3" type="ORF">GGE31_005023</name>
    <name evidence="2" type="ORF">GGE33_005007</name>
    <name evidence="4" type="ORF">GGE35_004947</name>
</gene>
<dbReference type="Gene3D" id="1.20.1050.10">
    <property type="match status" value="1"/>
</dbReference>
<dbReference type="SFLD" id="SFLDG00358">
    <property type="entry name" value="Main_(cytGST)"/>
    <property type="match status" value="1"/>
</dbReference>
<dbReference type="Gene3D" id="3.40.30.10">
    <property type="entry name" value="Glutaredoxin"/>
    <property type="match status" value="1"/>
</dbReference>
<dbReference type="InterPro" id="IPR036282">
    <property type="entry name" value="Glutathione-S-Trfase_C_sf"/>
</dbReference>
<dbReference type="Pfam" id="PF13409">
    <property type="entry name" value="GST_N_2"/>
    <property type="match status" value="1"/>
</dbReference>
<dbReference type="Pfam" id="PF13410">
    <property type="entry name" value="GST_C_2"/>
    <property type="match status" value="1"/>
</dbReference>
<dbReference type="Proteomes" id="UP000524535">
    <property type="component" value="Unassembled WGS sequence"/>
</dbReference>
<dbReference type="EC" id="2.5.1.18" evidence="2"/>
<dbReference type="CDD" id="cd03194">
    <property type="entry name" value="GST_C_3"/>
    <property type="match status" value="1"/>
</dbReference>
<dbReference type="RefSeq" id="WP_183829196.1">
    <property type="nucleotide sequence ID" value="NZ_JACIGW010000009.1"/>
</dbReference>
<reference evidence="5 6" key="1">
    <citation type="submission" date="2020-08" db="EMBL/GenBank/DDBJ databases">
        <title>Genomic Encyclopedia of Type Strains, Phase IV (KMG-V): Genome sequencing to study the core and pangenomes of soil and plant-associated prokaryotes.</title>
        <authorList>
            <person name="Whitman W."/>
        </authorList>
    </citation>
    <scope>NUCLEOTIDE SEQUENCE [LARGE SCALE GENOMIC DNA]</scope>
    <source>
        <strain evidence="3 6">SEMIA 444</strain>
        <strain evidence="2 5">SEMIA 448</strain>
        <strain evidence="4 7">SEMIA 452</strain>
    </source>
</reference>
<evidence type="ECO:0000313" key="3">
    <source>
        <dbReference type="EMBL" id="MBB4414480.1"/>
    </source>
</evidence>
<dbReference type="Proteomes" id="UP000520770">
    <property type="component" value="Unassembled WGS sequence"/>
</dbReference>
<accession>A0A7W6WS64</accession>
<dbReference type="SUPFAM" id="SSF52833">
    <property type="entry name" value="Thioredoxin-like"/>
    <property type="match status" value="1"/>
</dbReference>
<comment type="caution">
    <text evidence="2">The sequence shown here is derived from an EMBL/GenBank/DDBJ whole genome shotgun (WGS) entry which is preliminary data.</text>
</comment>
<name>A0A7W6WS64_9HYPH</name>
<proteinExistence type="predicted"/>
<dbReference type="GO" id="GO:0004364">
    <property type="term" value="F:glutathione transferase activity"/>
    <property type="evidence" value="ECO:0007669"/>
    <property type="project" value="UniProtKB-EC"/>
</dbReference>
<dbReference type="InterPro" id="IPR036249">
    <property type="entry name" value="Thioredoxin-like_sf"/>
</dbReference>
<organism evidence="2 5">
    <name type="scientific">Aliirhizobium cellulosilyticum</name>
    <dbReference type="NCBI Taxonomy" id="393664"/>
    <lineage>
        <taxon>Bacteria</taxon>
        <taxon>Pseudomonadati</taxon>
        <taxon>Pseudomonadota</taxon>
        <taxon>Alphaproteobacteria</taxon>
        <taxon>Hyphomicrobiales</taxon>
        <taxon>Rhizobiaceae</taxon>
        <taxon>Aliirhizobium</taxon>
    </lineage>
</organism>
<evidence type="ECO:0000259" key="1">
    <source>
        <dbReference type="PROSITE" id="PS50404"/>
    </source>
</evidence>
<dbReference type="CDD" id="cd03043">
    <property type="entry name" value="GST_N_1"/>
    <property type="match status" value="1"/>
</dbReference>
<evidence type="ECO:0000313" key="7">
    <source>
        <dbReference type="Proteomes" id="UP000576087"/>
    </source>
</evidence>
<dbReference type="GO" id="GO:0016034">
    <property type="term" value="F:maleylacetoacetate isomerase activity"/>
    <property type="evidence" value="ECO:0007669"/>
    <property type="project" value="TreeGrafter"/>
</dbReference>
<dbReference type="EMBL" id="JACIGY010000010">
    <property type="protein sequence ID" value="MBB4414480.1"/>
    <property type="molecule type" value="Genomic_DNA"/>
</dbReference>